<evidence type="ECO:0000256" key="1">
    <source>
        <dbReference type="ARBA" id="ARBA00000077"/>
    </source>
</evidence>
<dbReference type="InterPro" id="IPR012337">
    <property type="entry name" value="RNaseH-like_sf"/>
</dbReference>
<dbReference type="InterPro" id="IPR002156">
    <property type="entry name" value="RNaseH_domain"/>
</dbReference>
<dbReference type="PROSITE" id="PS50879">
    <property type="entry name" value="RNASE_H_1"/>
    <property type="match status" value="1"/>
</dbReference>
<dbReference type="SUPFAM" id="SSF53098">
    <property type="entry name" value="Ribonuclease H-like"/>
    <property type="match status" value="1"/>
</dbReference>
<evidence type="ECO:0000256" key="7">
    <source>
        <dbReference type="ARBA" id="ARBA00022801"/>
    </source>
</evidence>
<evidence type="ECO:0000256" key="5">
    <source>
        <dbReference type="ARBA" id="ARBA00022723"/>
    </source>
</evidence>
<dbReference type="EMBL" id="JAPZBS010000009">
    <property type="protein sequence ID" value="KAJ5359544.1"/>
    <property type="molecule type" value="Genomic_DNA"/>
</dbReference>
<organism evidence="9 10">
    <name type="scientific">Penicillium cataractarum</name>
    <dbReference type="NCBI Taxonomy" id="2100454"/>
    <lineage>
        <taxon>Eukaryota</taxon>
        <taxon>Fungi</taxon>
        <taxon>Dikarya</taxon>
        <taxon>Ascomycota</taxon>
        <taxon>Pezizomycotina</taxon>
        <taxon>Eurotiomycetes</taxon>
        <taxon>Eurotiomycetidae</taxon>
        <taxon>Eurotiales</taxon>
        <taxon>Aspergillaceae</taxon>
        <taxon>Penicillium</taxon>
    </lineage>
</organism>
<dbReference type="OrthoDB" id="407198at2759"/>
<keyword evidence="10" id="KW-1185">Reference proteome</keyword>
<evidence type="ECO:0000256" key="6">
    <source>
        <dbReference type="ARBA" id="ARBA00022759"/>
    </source>
</evidence>
<sequence>MDGACSENGGLTARGGWSVVYKRCSRFPEAGRVSFALEEKGPTGKIHQHTSNRAELRAVIAALRYRSWKGEGFKSLVIATDSEYVANGATQWVKSWRRNGWKMRNGAAVKNQDLWKFMLGEIEMYEEKGLRVQFWRIPRQWNDETDLYAKRDVKKPPHRNYEDIHGVLT</sequence>
<keyword evidence="6" id="KW-0255">Endonuclease</keyword>
<dbReference type="Pfam" id="PF00075">
    <property type="entry name" value="RNase_H"/>
    <property type="match status" value="1"/>
</dbReference>
<comment type="similarity">
    <text evidence="2">Belongs to the RNase H family.</text>
</comment>
<evidence type="ECO:0000256" key="2">
    <source>
        <dbReference type="ARBA" id="ARBA00005300"/>
    </source>
</evidence>
<dbReference type="GO" id="GO:0004523">
    <property type="term" value="F:RNA-DNA hybrid ribonuclease activity"/>
    <property type="evidence" value="ECO:0007669"/>
    <property type="project" value="UniProtKB-EC"/>
</dbReference>
<dbReference type="PANTHER" id="PTHR10642">
    <property type="entry name" value="RIBONUCLEASE H1"/>
    <property type="match status" value="1"/>
</dbReference>
<gene>
    <name evidence="9" type="ORF">N7496_011957</name>
</gene>
<evidence type="ECO:0000256" key="3">
    <source>
        <dbReference type="ARBA" id="ARBA00012180"/>
    </source>
</evidence>
<keyword evidence="7" id="KW-0378">Hydrolase</keyword>
<name>A0A9W9UWS4_9EURO</name>
<protein>
    <recommendedName>
        <fullName evidence="3">ribonuclease H</fullName>
        <ecNumber evidence="3">3.1.26.4</ecNumber>
    </recommendedName>
</protein>
<keyword evidence="5" id="KW-0479">Metal-binding</keyword>
<dbReference type="RefSeq" id="XP_056550830.1">
    <property type="nucleotide sequence ID" value="XM_056704870.1"/>
</dbReference>
<keyword evidence="4" id="KW-0540">Nuclease</keyword>
<dbReference type="GeneID" id="81444049"/>
<reference evidence="9" key="1">
    <citation type="submission" date="2022-11" db="EMBL/GenBank/DDBJ databases">
        <authorList>
            <person name="Petersen C."/>
        </authorList>
    </citation>
    <scope>NUCLEOTIDE SEQUENCE</scope>
    <source>
        <strain evidence="9">IBT 29864</strain>
    </source>
</reference>
<evidence type="ECO:0000256" key="4">
    <source>
        <dbReference type="ARBA" id="ARBA00022722"/>
    </source>
</evidence>
<accession>A0A9W9UWS4</accession>
<feature type="domain" description="RNase H type-1" evidence="8">
    <location>
        <begin position="1"/>
        <end position="154"/>
    </location>
</feature>
<dbReference type="GO" id="GO:0043137">
    <property type="term" value="P:DNA replication, removal of RNA primer"/>
    <property type="evidence" value="ECO:0007669"/>
    <property type="project" value="TreeGrafter"/>
</dbReference>
<comment type="catalytic activity">
    <reaction evidence="1">
        <text>Endonucleolytic cleavage to 5'-phosphomonoester.</text>
        <dbReference type="EC" id="3.1.26.4"/>
    </reaction>
</comment>
<comment type="caution">
    <text evidence="9">The sequence shown here is derived from an EMBL/GenBank/DDBJ whole genome shotgun (WGS) entry which is preliminary data.</text>
</comment>
<dbReference type="CDD" id="cd13934">
    <property type="entry name" value="RNase_H_Dikarya_like"/>
    <property type="match status" value="1"/>
</dbReference>
<evidence type="ECO:0000313" key="10">
    <source>
        <dbReference type="Proteomes" id="UP001147782"/>
    </source>
</evidence>
<dbReference type="Gene3D" id="3.30.420.10">
    <property type="entry name" value="Ribonuclease H-like superfamily/Ribonuclease H"/>
    <property type="match status" value="1"/>
</dbReference>
<proteinExistence type="inferred from homology"/>
<dbReference type="InterPro" id="IPR050092">
    <property type="entry name" value="RNase_H"/>
</dbReference>
<dbReference type="InterPro" id="IPR036397">
    <property type="entry name" value="RNaseH_sf"/>
</dbReference>
<dbReference type="AlphaFoldDB" id="A0A9W9UWS4"/>
<reference evidence="9" key="2">
    <citation type="journal article" date="2023" name="IMA Fungus">
        <title>Comparative genomic study of the Penicillium genus elucidates a diverse pangenome and 15 lateral gene transfer events.</title>
        <authorList>
            <person name="Petersen C."/>
            <person name="Sorensen T."/>
            <person name="Nielsen M.R."/>
            <person name="Sondergaard T.E."/>
            <person name="Sorensen J.L."/>
            <person name="Fitzpatrick D.A."/>
            <person name="Frisvad J.C."/>
            <person name="Nielsen K.L."/>
        </authorList>
    </citation>
    <scope>NUCLEOTIDE SEQUENCE</scope>
    <source>
        <strain evidence="9">IBT 29864</strain>
    </source>
</reference>
<evidence type="ECO:0000313" key="9">
    <source>
        <dbReference type="EMBL" id="KAJ5359544.1"/>
    </source>
</evidence>
<dbReference type="PANTHER" id="PTHR10642:SF26">
    <property type="entry name" value="RIBONUCLEASE H1"/>
    <property type="match status" value="1"/>
</dbReference>
<evidence type="ECO:0000259" key="8">
    <source>
        <dbReference type="PROSITE" id="PS50879"/>
    </source>
</evidence>
<dbReference type="GO" id="GO:0003676">
    <property type="term" value="F:nucleic acid binding"/>
    <property type="evidence" value="ECO:0007669"/>
    <property type="project" value="InterPro"/>
</dbReference>
<dbReference type="Proteomes" id="UP001147782">
    <property type="component" value="Unassembled WGS sequence"/>
</dbReference>
<dbReference type="GO" id="GO:0046872">
    <property type="term" value="F:metal ion binding"/>
    <property type="evidence" value="ECO:0007669"/>
    <property type="project" value="UniProtKB-KW"/>
</dbReference>
<dbReference type="EC" id="3.1.26.4" evidence="3"/>